<organism evidence="2 3">
    <name type="scientific">Aquabacterium olei</name>
    <dbReference type="NCBI Taxonomy" id="1296669"/>
    <lineage>
        <taxon>Bacteria</taxon>
        <taxon>Pseudomonadati</taxon>
        <taxon>Pseudomonadota</taxon>
        <taxon>Betaproteobacteria</taxon>
        <taxon>Burkholderiales</taxon>
        <taxon>Aquabacterium</taxon>
    </lineage>
</organism>
<feature type="region of interest" description="Disordered" evidence="1">
    <location>
        <begin position="68"/>
        <end position="103"/>
    </location>
</feature>
<accession>A0A2U8FMB6</accession>
<dbReference type="Proteomes" id="UP000244892">
    <property type="component" value="Chromosome"/>
</dbReference>
<name>A0A2U8FMB6_9BURK</name>
<sequence length="272" mass="28746">MRRIFFQKAQETGLARPCSALRAPLPADAMPLPIAALPVALTLLAATLGGPARAETLPQRNLLVEWRTSGQSQDARAGAGAGVTTTTRNVPTPGGGYTVSTTRRTETTVTLGAGSVQTQSSGQGQQQMLVLNGGQARLFVGESRPFTVWQWGWGAPVGQPTSPTPQPQAQAWGQTVFLDLGQGLVVRPSWPGGQAPVRVEFQATSAQRGTAYEPDGTSRRAEVASTLLVPLGQWLVVARSGQRTETDQAGTLSTRTLERQDSGVLEIRITAP</sequence>
<evidence type="ECO:0000256" key="1">
    <source>
        <dbReference type="SAM" id="MobiDB-lite"/>
    </source>
</evidence>
<proteinExistence type="predicted"/>
<feature type="compositionally biased region" description="Low complexity" evidence="1">
    <location>
        <begin position="75"/>
        <end position="88"/>
    </location>
</feature>
<protein>
    <submittedName>
        <fullName evidence="2">Uncharacterized protein</fullName>
    </submittedName>
</protein>
<evidence type="ECO:0000313" key="3">
    <source>
        <dbReference type="Proteomes" id="UP000244892"/>
    </source>
</evidence>
<dbReference type="EMBL" id="CP029210">
    <property type="protein sequence ID" value="AWI52100.1"/>
    <property type="molecule type" value="Genomic_DNA"/>
</dbReference>
<gene>
    <name evidence="2" type="ORF">DEH84_00540</name>
</gene>
<evidence type="ECO:0000313" key="2">
    <source>
        <dbReference type="EMBL" id="AWI52100.1"/>
    </source>
</evidence>
<keyword evidence="3" id="KW-1185">Reference proteome</keyword>
<dbReference type="AlphaFoldDB" id="A0A2U8FMB6"/>
<reference evidence="2 3" key="1">
    <citation type="submission" date="2018-05" db="EMBL/GenBank/DDBJ databases">
        <title>complete genome sequence of Aquabacterium olei NBRC 110486.</title>
        <authorList>
            <person name="Tang B."/>
            <person name="Chang J."/>
            <person name="Zhang L."/>
            <person name="Yang H."/>
        </authorList>
    </citation>
    <scope>NUCLEOTIDE SEQUENCE [LARGE SCALE GENOMIC DNA]</scope>
    <source>
        <strain evidence="2 3">NBRC 110486</strain>
    </source>
</reference>
<dbReference type="KEGG" id="aon:DEH84_00540"/>